<name>A0A6A5KA96_9PLEO</name>
<feature type="compositionally biased region" description="Acidic residues" evidence="1">
    <location>
        <begin position="143"/>
        <end position="153"/>
    </location>
</feature>
<keyword evidence="4" id="KW-1185">Reference proteome</keyword>
<organism evidence="3 4">
    <name type="scientific">Decorospora gaudefroyi</name>
    <dbReference type="NCBI Taxonomy" id="184978"/>
    <lineage>
        <taxon>Eukaryota</taxon>
        <taxon>Fungi</taxon>
        <taxon>Dikarya</taxon>
        <taxon>Ascomycota</taxon>
        <taxon>Pezizomycotina</taxon>
        <taxon>Dothideomycetes</taxon>
        <taxon>Pleosporomycetidae</taxon>
        <taxon>Pleosporales</taxon>
        <taxon>Pleosporineae</taxon>
        <taxon>Pleosporaceae</taxon>
        <taxon>Decorospora</taxon>
    </lineage>
</organism>
<protein>
    <submittedName>
        <fullName evidence="3">Uncharacterized protein</fullName>
    </submittedName>
</protein>
<accession>A0A6A5KA96</accession>
<feature type="signal peptide" evidence="2">
    <location>
        <begin position="1"/>
        <end position="21"/>
    </location>
</feature>
<evidence type="ECO:0000313" key="4">
    <source>
        <dbReference type="Proteomes" id="UP000800040"/>
    </source>
</evidence>
<feature type="chain" id="PRO_5025642871" evidence="2">
    <location>
        <begin position="22"/>
        <end position="179"/>
    </location>
</feature>
<dbReference type="AlphaFoldDB" id="A0A6A5KA96"/>
<keyword evidence="2" id="KW-0732">Signal</keyword>
<feature type="region of interest" description="Disordered" evidence="1">
    <location>
        <begin position="129"/>
        <end position="155"/>
    </location>
</feature>
<dbReference type="OrthoDB" id="10379596at2759"/>
<proteinExistence type="predicted"/>
<evidence type="ECO:0000256" key="1">
    <source>
        <dbReference type="SAM" id="MobiDB-lite"/>
    </source>
</evidence>
<sequence length="179" mass="19269">MRTHQILCMTLVAPNILHATAQEPASAWTAKEAVEPRADNKTICKTERSDSGLITNWYCAGERSECCKDNSDSSIGFRCIAPEDMCCGNGEFCFASLGGICMSDGDGGYECLFDNGLDLPADIGRTPEFELDRSNVDGNDGNEGSDEGSEDNEGTATKLGWHSEIVWLWGIGVGFLGLL</sequence>
<dbReference type="EMBL" id="ML975322">
    <property type="protein sequence ID" value="KAF1833221.1"/>
    <property type="molecule type" value="Genomic_DNA"/>
</dbReference>
<dbReference type="Proteomes" id="UP000800040">
    <property type="component" value="Unassembled WGS sequence"/>
</dbReference>
<evidence type="ECO:0000256" key="2">
    <source>
        <dbReference type="SAM" id="SignalP"/>
    </source>
</evidence>
<evidence type="ECO:0000313" key="3">
    <source>
        <dbReference type="EMBL" id="KAF1833221.1"/>
    </source>
</evidence>
<reference evidence="3" key="1">
    <citation type="submission" date="2020-01" db="EMBL/GenBank/DDBJ databases">
        <authorList>
            <consortium name="DOE Joint Genome Institute"/>
            <person name="Haridas S."/>
            <person name="Albert R."/>
            <person name="Binder M."/>
            <person name="Bloem J."/>
            <person name="Labutti K."/>
            <person name="Salamov A."/>
            <person name="Andreopoulos B."/>
            <person name="Baker S.E."/>
            <person name="Barry K."/>
            <person name="Bills G."/>
            <person name="Bluhm B.H."/>
            <person name="Cannon C."/>
            <person name="Castanera R."/>
            <person name="Culley D.E."/>
            <person name="Daum C."/>
            <person name="Ezra D."/>
            <person name="Gonzalez J.B."/>
            <person name="Henrissat B."/>
            <person name="Kuo A."/>
            <person name="Liang C."/>
            <person name="Lipzen A."/>
            <person name="Lutzoni F."/>
            <person name="Magnuson J."/>
            <person name="Mondo S."/>
            <person name="Nolan M."/>
            <person name="Ohm R."/>
            <person name="Pangilinan J."/>
            <person name="Park H.-J."/>
            <person name="Ramirez L."/>
            <person name="Alfaro M."/>
            <person name="Sun H."/>
            <person name="Tritt A."/>
            <person name="Yoshinaga Y."/>
            <person name="Zwiers L.-H."/>
            <person name="Turgeon B.G."/>
            <person name="Goodwin S.B."/>
            <person name="Spatafora J.W."/>
            <person name="Crous P.W."/>
            <person name="Grigoriev I.V."/>
        </authorList>
    </citation>
    <scope>NUCLEOTIDE SEQUENCE</scope>
    <source>
        <strain evidence="3">P77</strain>
    </source>
</reference>
<gene>
    <name evidence="3" type="ORF">BDW02DRAFT_631364</name>
</gene>